<dbReference type="CDD" id="cd02440">
    <property type="entry name" value="AdoMet_MTases"/>
    <property type="match status" value="1"/>
</dbReference>
<evidence type="ECO:0000256" key="1">
    <source>
        <dbReference type="ARBA" id="ARBA00022603"/>
    </source>
</evidence>
<sequence length="280" mass="29828">MTTVANPRQAEAWNGPFGAHWATHHERYDTLVSGVNDALFAGAAIEAGDRVLDVGCGAGATTRIAARLAAHGHAVGVDISAPLLDRARALTAAEGVANVAYECADAQVHRFPPAGYDVAISRGGVMFFGNHAAAFRNLARALRPGGRLAFVCPRQAGPDSEEVQAFELFGKLLGEPDTDTAAAQIAMASLSDPTRIREVLQRYTDYEKVAVEPVAVETVWGRDAADAVDFLLSRRTGTPVAADTRAALEDSLRPYETERGVRLRGAVWLVTATRPGARRQ</sequence>
<keyword evidence="3" id="KW-0949">S-adenosyl-L-methionine</keyword>
<dbReference type="EMBL" id="CP163435">
    <property type="protein sequence ID" value="XDQ25016.1"/>
    <property type="molecule type" value="Genomic_DNA"/>
</dbReference>
<dbReference type="Pfam" id="PF13649">
    <property type="entry name" value="Methyltransf_25"/>
    <property type="match status" value="1"/>
</dbReference>
<dbReference type="InterPro" id="IPR029063">
    <property type="entry name" value="SAM-dependent_MTases_sf"/>
</dbReference>
<dbReference type="Gene3D" id="3.40.50.150">
    <property type="entry name" value="Vaccinia Virus protein VP39"/>
    <property type="match status" value="1"/>
</dbReference>
<protein>
    <submittedName>
        <fullName evidence="5">Class I SAM-dependent methyltransferase</fullName>
        <ecNumber evidence="5">2.1.1.-</ecNumber>
    </submittedName>
</protein>
<dbReference type="InterPro" id="IPR041698">
    <property type="entry name" value="Methyltransf_25"/>
</dbReference>
<evidence type="ECO:0000259" key="4">
    <source>
        <dbReference type="Pfam" id="PF13649"/>
    </source>
</evidence>
<keyword evidence="2 5" id="KW-0808">Transferase</keyword>
<reference evidence="5" key="1">
    <citation type="submission" date="2024-07" db="EMBL/GenBank/DDBJ databases">
        <authorList>
            <person name="Yu S.T."/>
        </authorList>
    </citation>
    <scope>NUCLEOTIDE SEQUENCE</scope>
    <source>
        <strain evidence="5">R21</strain>
    </source>
</reference>
<dbReference type="EC" id="2.1.1.-" evidence="5"/>
<feature type="domain" description="Methyltransferase" evidence="4">
    <location>
        <begin position="51"/>
        <end position="146"/>
    </location>
</feature>
<dbReference type="SUPFAM" id="SSF53335">
    <property type="entry name" value="S-adenosyl-L-methionine-dependent methyltransferases"/>
    <property type="match status" value="1"/>
</dbReference>
<dbReference type="PANTHER" id="PTHR43464:SF19">
    <property type="entry name" value="UBIQUINONE BIOSYNTHESIS O-METHYLTRANSFERASE, MITOCHONDRIAL"/>
    <property type="match status" value="1"/>
</dbReference>
<dbReference type="RefSeq" id="WP_369232178.1">
    <property type="nucleotide sequence ID" value="NZ_CP163435.1"/>
</dbReference>
<organism evidence="5">
    <name type="scientific">Streptomyces sp. R21</name>
    <dbReference type="NCBI Taxonomy" id="3238627"/>
    <lineage>
        <taxon>Bacteria</taxon>
        <taxon>Bacillati</taxon>
        <taxon>Actinomycetota</taxon>
        <taxon>Actinomycetes</taxon>
        <taxon>Kitasatosporales</taxon>
        <taxon>Streptomycetaceae</taxon>
        <taxon>Streptomyces</taxon>
    </lineage>
</organism>
<gene>
    <name evidence="5" type="ORF">AB5J56_10130</name>
</gene>
<name>A0AB39P4C5_9ACTN</name>
<dbReference type="AlphaFoldDB" id="A0AB39P4C5"/>
<evidence type="ECO:0000313" key="5">
    <source>
        <dbReference type="EMBL" id="XDQ25016.1"/>
    </source>
</evidence>
<dbReference type="GO" id="GO:0008168">
    <property type="term" value="F:methyltransferase activity"/>
    <property type="evidence" value="ECO:0007669"/>
    <property type="project" value="UniProtKB-KW"/>
</dbReference>
<dbReference type="PANTHER" id="PTHR43464">
    <property type="entry name" value="METHYLTRANSFERASE"/>
    <property type="match status" value="1"/>
</dbReference>
<proteinExistence type="predicted"/>
<keyword evidence="1 5" id="KW-0489">Methyltransferase</keyword>
<evidence type="ECO:0000256" key="3">
    <source>
        <dbReference type="ARBA" id="ARBA00022691"/>
    </source>
</evidence>
<dbReference type="GO" id="GO:0032259">
    <property type="term" value="P:methylation"/>
    <property type="evidence" value="ECO:0007669"/>
    <property type="project" value="UniProtKB-KW"/>
</dbReference>
<accession>A0AB39P4C5</accession>
<evidence type="ECO:0000256" key="2">
    <source>
        <dbReference type="ARBA" id="ARBA00022679"/>
    </source>
</evidence>